<evidence type="ECO:0000256" key="2">
    <source>
        <dbReference type="ARBA" id="ARBA00022670"/>
    </source>
</evidence>
<dbReference type="PROSITE" id="PS50106">
    <property type="entry name" value="PDZ"/>
    <property type="match status" value="1"/>
</dbReference>
<dbReference type="NCBIfam" id="TIGR00225">
    <property type="entry name" value="prc"/>
    <property type="match status" value="1"/>
</dbReference>
<keyword evidence="6" id="KW-0472">Membrane</keyword>
<comment type="similarity">
    <text evidence="1 5">Belongs to the peptidase S41A family.</text>
</comment>
<dbReference type="GO" id="GO:0004175">
    <property type="term" value="F:endopeptidase activity"/>
    <property type="evidence" value="ECO:0007669"/>
    <property type="project" value="TreeGrafter"/>
</dbReference>
<keyword evidence="6" id="KW-1133">Transmembrane helix</keyword>
<dbReference type="InterPro" id="IPR036034">
    <property type="entry name" value="PDZ_sf"/>
</dbReference>
<dbReference type="InterPro" id="IPR001478">
    <property type="entry name" value="PDZ"/>
</dbReference>
<evidence type="ECO:0000313" key="8">
    <source>
        <dbReference type="EMBL" id="SDL88709.1"/>
    </source>
</evidence>
<organism evidence="8 9">
    <name type="scientific">Daejeonella rubra</name>
    <dbReference type="NCBI Taxonomy" id="990371"/>
    <lineage>
        <taxon>Bacteria</taxon>
        <taxon>Pseudomonadati</taxon>
        <taxon>Bacteroidota</taxon>
        <taxon>Sphingobacteriia</taxon>
        <taxon>Sphingobacteriales</taxon>
        <taxon>Sphingobacteriaceae</taxon>
        <taxon>Daejeonella</taxon>
    </lineage>
</organism>
<keyword evidence="2 5" id="KW-0645">Protease</keyword>
<dbReference type="GO" id="GO:0006508">
    <property type="term" value="P:proteolysis"/>
    <property type="evidence" value="ECO:0007669"/>
    <property type="project" value="UniProtKB-KW"/>
</dbReference>
<dbReference type="SUPFAM" id="SSF50156">
    <property type="entry name" value="PDZ domain-like"/>
    <property type="match status" value="1"/>
</dbReference>
<feature type="transmembrane region" description="Helical" evidence="6">
    <location>
        <begin position="9"/>
        <end position="30"/>
    </location>
</feature>
<feature type="domain" description="PDZ" evidence="7">
    <location>
        <begin position="96"/>
        <end position="182"/>
    </location>
</feature>
<dbReference type="PANTHER" id="PTHR32060">
    <property type="entry name" value="TAIL-SPECIFIC PROTEASE"/>
    <property type="match status" value="1"/>
</dbReference>
<reference evidence="9" key="1">
    <citation type="submission" date="2016-10" db="EMBL/GenBank/DDBJ databases">
        <authorList>
            <person name="Varghese N."/>
            <person name="Submissions S."/>
        </authorList>
    </citation>
    <scope>NUCLEOTIDE SEQUENCE [LARGE SCALE GENOMIC DNA]</scope>
    <source>
        <strain evidence="9">DSM 24536</strain>
    </source>
</reference>
<evidence type="ECO:0000256" key="4">
    <source>
        <dbReference type="ARBA" id="ARBA00022825"/>
    </source>
</evidence>
<evidence type="ECO:0000256" key="3">
    <source>
        <dbReference type="ARBA" id="ARBA00022801"/>
    </source>
</evidence>
<dbReference type="Gene3D" id="3.90.226.10">
    <property type="entry name" value="2-enoyl-CoA Hydratase, Chain A, domain 1"/>
    <property type="match status" value="1"/>
</dbReference>
<dbReference type="InterPro" id="IPR005151">
    <property type="entry name" value="Tail-specific_protease"/>
</dbReference>
<dbReference type="Pfam" id="PF03572">
    <property type="entry name" value="Peptidase_S41"/>
    <property type="match status" value="1"/>
</dbReference>
<dbReference type="CDD" id="cd06782">
    <property type="entry name" value="cpPDZ_CPP-like"/>
    <property type="match status" value="1"/>
</dbReference>
<proteinExistence type="inferred from homology"/>
<keyword evidence="3 5" id="KW-0378">Hydrolase</keyword>
<keyword evidence="4 5" id="KW-0720">Serine protease</keyword>
<dbReference type="AlphaFoldDB" id="A0A1G9NQP8"/>
<protein>
    <submittedName>
        <fullName evidence="8">Carboxyl-terminal processing protease</fullName>
    </submittedName>
</protein>
<keyword evidence="9" id="KW-1185">Reference proteome</keyword>
<dbReference type="SMART" id="SM00245">
    <property type="entry name" value="TSPc"/>
    <property type="match status" value="1"/>
</dbReference>
<dbReference type="Gene3D" id="2.30.42.10">
    <property type="match status" value="1"/>
</dbReference>
<dbReference type="SMART" id="SM00228">
    <property type="entry name" value="PDZ"/>
    <property type="match status" value="1"/>
</dbReference>
<dbReference type="InterPro" id="IPR029045">
    <property type="entry name" value="ClpP/crotonase-like_dom_sf"/>
</dbReference>
<dbReference type="STRING" id="990371.SAMN05421813_103139"/>
<dbReference type="Gene3D" id="3.30.750.44">
    <property type="match status" value="1"/>
</dbReference>
<accession>A0A1G9NQP8</accession>
<name>A0A1G9NQP8_9SPHI</name>
<dbReference type="GO" id="GO:0008236">
    <property type="term" value="F:serine-type peptidase activity"/>
    <property type="evidence" value="ECO:0007669"/>
    <property type="project" value="UniProtKB-KW"/>
</dbReference>
<keyword evidence="6" id="KW-0812">Transmembrane</keyword>
<dbReference type="CDD" id="cd07560">
    <property type="entry name" value="Peptidase_S41_CPP"/>
    <property type="match status" value="1"/>
</dbReference>
<evidence type="ECO:0000259" key="7">
    <source>
        <dbReference type="PROSITE" id="PS50106"/>
    </source>
</evidence>
<sequence>MKSGTKKNILIAAGYSVVLIAGLILGPKLVRENQNSKNGSFLPFGLSNRSAKVEQVIQIINENYVDSVKLDTIQDIAIQEILKQLDPHSAYLAPEEAQLMSDDLEGNFNGIGIEYYILNDTLLVTSVNPGGPAFKAGLRHGDKILAINKKAVSGIRITSRKVVEQIRGKKGSSVELLVKRDTVNRNFSVLRDRIVVSSIDADYMLGDQTGYVKISKFGAQTDEDFHASVLKLKKQGMKNLILDLRDNGGGYLNSATALADEFLKDKALIVYTEGLHEPRTDYFASSKGEFEDGKLVVLIDENTASASEIVAGAIQDLERGTIIGRRSFGKGLVQEQFDFGDGSALNLTIARYYTASGRSIQKSYKNGNQAYYKEVNDRLKNGELSSDGKGLSDSLFNKNKSYTTKSGKLVYGGGGIMPDIFIPVDTSGYTELYSTLTVKGVLNEMLYNHLVRNNQKFNSAEEIIRSFVLSDQDIKKIIQIAAAKKIKANAGQLQTSRNEIETQLKALFARYHFGDEGYYKALNSGDQAISRSLEVFKVSSL</sequence>
<evidence type="ECO:0000313" key="9">
    <source>
        <dbReference type="Proteomes" id="UP000199226"/>
    </source>
</evidence>
<dbReference type="GO" id="GO:0007165">
    <property type="term" value="P:signal transduction"/>
    <property type="evidence" value="ECO:0007669"/>
    <property type="project" value="TreeGrafter"/>
</dbReference>
<dbReference type="InterPro" id="IPR004447">
    <property type="entry name" value="Peptidase_S41A"/>
</dbReference>
<dbReference type="Proteomes" id="UP000199226">
    <property type="component" value="Unassembled WGS sequence"/>
</dbReference>
<dbReference type="EMBL" id="FNHH01000003">
    <property type="protein sequence ID" value="SDL88709.1"/>
    <property type="molecule type" value="Genomic_DNA"/>
</dbReference>
<gene>
    <name evidence="8" type="ORF">SAMN05421813_103139</name>
</gene>
<evidence type="ECO:0000256" key="1">
    <source>
        <dbReference type="ARBA" id="ARBA00009179"/>
    </source>
</evidence>
<dbReference type="OrthoDB" id="9812068at2"/>
<dbReference type="Pfam" id="PF13180">
    <property type="entry name" value="PDZ_2"/>
    <property type="match status" value="1"/>
</dbReference>
<evidence type="ECO:0000256" key="6">
    <source>
        <dbReference type="SAM" id="Phobius"/>
    </source>
</evidence>
<dbReference type="GO" id="GO:0030288">
    <property type="term" value="C:outer membrane-bounded periplasmic space"/>
    <property type="evidence" value="ECO:0007669"/>
    <property type="project" value="TreeGrafter"/>
</dbReference>
<dbReference type="SUPFAM" id="SSF52096">
    <property type="entry name" value="ClpP/crotonase"/>
    <property type="match status" value="1"/>
</dbReference>
<dbReference type="PANTHER" id="PTHR32060:SF30">
    <property type="entry name" value="CARBOXY-TERMINAL PROCESSING PROTEASE CTPA"/>
    <property type="match status" value="1"/>
</dbReference>
<evidence type="ECO:0000256" key="5">
    <source>
        <dbReference type="RuleBase" id="RU004404"/>
    </source>
</evidence>